<keyword evidence="4 7" id="KW-0732">Signal</keyword>
<dbReference type="EMBL" id="JBHUGA010000060">
    <property type="protein sequence ID" value="MFD1847652.1"/>
    <property type="molecule type" value="Genomic_DNA"/>
</dbReference>
<evidence type="ECO:0000256" key="3">
    <source>
        <dbReference type="ARBA" id="ARBA00022723"/>
    </source>
</evidence>
<protein>
    <submittedName>
        <fullName evidence="8">Metal ABC transporter solute-binding protein, Zn/Mn family</fullName>
    </submittedName>
</protein>
<comment type="similarity">
    <text evidence="5">Belongs to the bacterial solute-binding protein 9 family.</text>
</comment>
<dbReference type="SUPFAM" id="SSF53807">
    <property type="entry name" value="Helical backbone' metal receptor"/>
    <property type="match status" value="1"/>
</dbReference>
<feature type="signal peptide" evidence="7">
    <location>
        <begin position="1"/>
        <end position="19"/>
    </location>
</feature>
<feature type="chain" id="PRO_5045654850" evidence="7">
    <location>
        <begin position="20"/>
        <end position="346"/>
    </location>
</feature>
<evidence type="ECO:0000256" key="5">
    <source>
        <dbReference type="RuleBase" id="RU003512"/>
    </source>
</evidence>
<comment type="subcellular location">
    <subcellularLocation>
        <location evidence="1">Cell envelope</location>
    </subcellularLocation>
</comment>
<evidence type="ECO:0000313" key="8">
    <source>
        <dbReference type="EMBL" id="MFD1847652.1"/>
    </source>
</evidence>
<feature type="compositionally biased region" description="Basic and acidic residues" evidence="6">
    <location>
        <begin position="137"/>
        <end position="171"/>
    </location>
</feature>
<evidence type="ECO:0000256" key="1">
    <source>
        <dbReference type="ARBA" id="ARBA00004196"/>
    </source>
</evidence>
<keyword evidence="2 5" id="KW-0813">Transport</keyword>
<dbReference type="Proteomes" id="UP001597307">
    <property type="component" value="Unassembled WGS sequence"/>
</dbReference>
<evidence type="ECO:0000256" key="4">
    <source>
        <dbReference type="ARBA" id="ARBA00022729"/>
    </source>
</evidence>
<dbReference type="PANTHER" id="PTHR42953">
    <property type="entry name" value="HIGH-AFFINITY ZINC UPTAKE SYSTEM PROTEIN ZNUA-RELATED"/>
    <property type="match status" value="1"/>
</dbReference>
<dbReference type="Pfam" id="PF01297">
    <property type="entry name" value="ZnuA"/>
    <property type="match status" value="1"/>
</dbReference>
<accession>A0ABW4QAC3</accession>
<dbReference type="InterPro" id="IPR006127">
    <property type="entry name" value="ZnuA-like"/>
</dbReference>
<evidence type="ECO:0000256" key="2">
    <source>
        <dbReference type="ARBA" id="ARBA00022448"/>
    </source>
</evidence>
<dbReference type="PROSITE" id="PS51257">
    <property type="entry name" value="PROKAR_LIPOPROTEIN"/>
    <property type="match status" value="1"/>
</dbReference>
<dbReference type="PANTHER" id="PTHR42953:SF1">
    <property type="entry name" value="METAL-BINDING PROTEIN HI_0362-RELATED"/>
    <property type="match status" value="1"/>
</dbReference>
<keyword evidence="9" id="KW-1185">Reference proteome</keyword>
<feature type="region of interest" description="Disordered" evidence="6">
    <location>
        <begin position="128"/>
        <end position="172"/>
    </location>
</feature>
<dbReference type="RefSeq" id="WP_343880702.1">
    <property type="nucleotide sequence ID" value="NZ_BAAAIJ010000051.1"/>
</dbReference>
<organism evidence="8 9">
    <name type="scientific">Arthrobacter flavus</name>
    <dbReference type="NCBI Taxonomy" id="95172"/>
    <lineage>
        <taxon>Bacteria</taxon>
        <taxon>Bacillati</taxon>
        <taxon>Actinomycetota</taxon>
        <taxon>Actinomycetes</taxon>
        <taxon>Micrococcales</taxon>
        <taxon>Micrococcaceae</taxon>
        <taxon>Arthrobacter</taxon>
    </lineage>
</organism>
<evidence type="ECO:0000313" key="9">
    <source>
        <dbReference type="Proteomes" id="UP001597307"/>
    </source>
</evidence>
<sequence>MRRLSTSTGFIGVAAMALALTGCGQGESGNNAADTAEDQIQVVASTNVYGDIAQTIGGDNVSVTSIVDSLAQDPHSYEATVQDKLAVSEADLLIENGGGYDPFLHLLADEVEMDHDYLISAVSESGFEGFEEEHEDEGEHVGEEEHEEEGEHAGEDEHAGESEAEHAEHAHGSANEHVWYDLDTMRAVAATIGEKLTALDPDNAGLYSANVDEFDAGITALTERLSELSEVSAGQTVAITEPVPVYLLEAAGLENVTPNGYSEAIEEGSDVSIAVLNEMMNLMEDESLAFLAYNEQTESPQTQTVRDAADAAGVEIVNFTETVPEGEDFLSWMTSNVDGIESVLAP</sequence>
<reference evidence="9" key="1">
    <citation type="journal article" date="2019" name="Int. J. Syst. Evol. Microbiol.">
        <title>The Global Catalogue of Microorganisms (GCM) 10K type strain sequencing project: providing services to taxonomists for standard genome sequencing and annotation.</title>
        <authorList>
            <consortium name="The Broad Institute Genomics Platform"/>
            <consortium name="The Broad Institute Genome Sequencing Center for Infectious Disease"/>
            <person name="Wu L."/>
            <person name="Ma J."/>
        </authorList>
    </citation>
    <scope>NUCLEOTIDE SEQUENCE [LARGE SCALE GENOMIC DNA]</scope>
    <source>
        <strain evidence="9">JCM 11496</strain>
    </source>
</reference>
<comment type="caution">
    <text evidence="8">The sequence shown here is derived from an EMBL/GenBank/DDBJ whole genome shotgun (WGS) entry which is preliminary data.</text>
</comment>
<dbReference type="InterPro" id="IPR006128">
    <property type="entry name" value="Lipoprotein_PsaA-like"/>
</dbReference>
<dbReference type="PRINTS" id="PR00690">
    <property type="entry name" value="ADHESNFAMILY"/>
</dbReference>
<evidence type="ECO:0000256" key="6">
    <source>
        <dbReference type="SAM" id="MobiDB-lite"/>
    </source>
</evidence>
<dbReference type="InterPro" id="IPR050492">
    <property type="entry name" value="Bact_metal-bind_prot9"/>
</dbReference>
<gene>
    <name evidence="8" type="ORF">ACFSFX_13745</name>
</gene>
<name>A0ABW4QAC3_9MICC</name>
<dbReference type="Gene3D" id="3.40.50.1980">
    <property type="entry name" value="Nitrogenase molybdenum iron protein domain"/>
    <property type="match status" value="2"/>
</dbReference>
<keyword evidence="3" id="KW-0479">Metal-binding</keyword>
<proteinExistence type="inferred from homology"/>
<evidence type="ECO:0000256" key="7">
    <source>
        <dbReference type="SAM" id="SignalP"/>
    </source>
</evidence>